<comment type="caution">
    <text evidence="3">The sequence shown here is derived from an EMBL/GenBank/DDBJ whole genome shotgun (WGS) entry which is preliminary data.</text>
</comment>
<dbReference type="STRING" id="1548018.LS64_08850"/>
<name>A0A347VNQ1_9HELI</name>
<dbReference type="Proteomes" id="UP000477070">
    <property type="component" value="Unassembled WGS sequence"/>
</dbReference>
<evidence type="ECO:0000313" key="4">
    <source>
        <dbReference type="Proteomes" id="UP000029714"/>
    </source>
</evidence>
<evidence type="ECO:0008006" key="6">
    <source>
        <dbReference type="Google" id="ProtNLM"/>
    </source>
</evidence>
<accession>A0A347VNQ1</accession>
<evidence type="ECO:0000313" key="3">
    <source>
        <dbReference type="EMBL" id="TLD92701.1"/>
    </source>
</evidence>
<evidence type="ECO:0000256" key="1">
    <source>
        <dbReference type="SAM" id="MobiDB-lite"/>
    </source>
</evidence>
<dbReference type="AlphaFoldDB" id="A0A347VNQ1"/>
<reference evidence="3" key="3">
    <citation type="submission" date="2018-04" db="EMBL/GenBank/DDBJ databases">
        <authorList>
            <person name="Sheh A."/>
            <person name="Shen Z."/>
            <person name="Mannion A.J."/>
            <person name="Fox J.G."/>
        </authorList>
    </citation>
    <scope>NUCLEOTIDE SEQUENCE</scope>
    <source>
        <strain evidence="3">MIT 97-6194</strain>
    </source>
</reference>
<feature type="compositionally biased region" description="Basic and acidic residues" evidence="1">
    <location>
        <begin position="91"/>
        <end position="100"/>
    </location>
</feature>
<keyword evidence="4" id="KW-1185">Reference proteome</keyword>
<reference evidence="2 5" key="4">
    <citation type="submission" date="2019-12" db="EMBL/GenBank/DDBJ databases">
        <title>Multi-Generational Helicobacter saguini Isolates.</title>
        <authorList>
            <person name="Mannion A."/>
            <person name="Shen Z."/>
            <person name="Fox J.G."/>
        </authorList>
    </citation>
    <scope>NUCLEOTIDE SEQUENCE [LARGE SCALE GENOMIC DNA]</scope>
    <source>
        <strain evidence="2">16-048</strain>
        <strain evidence="5">16-048 (F4)</strain>
    </source>
</reference>
<reference evidence="3 4" key="2">
    <citation type="journal article" date="2016" name="Infect. Immun.">
        <title>Helicobacter saguini, a Novel Helicobacter Isolated from Cotton-Top Tamarins with Ulcerative Colitis, Has Proinflammatory Properties and Induces Typhlocolitis and Dysplasia in Gnotobiotic IL-10-/- Mice.</title>
        <authorList>
            <person name="Shen Z."/>
            <person name="Mannion A."/>
            <person name="Whary M.T."/>
            <person name="Muthupalani S."/>
            <person name="Sheh A."/>
            <person name="Feng Y."/>
            <person name="Gong G."/>
            <person name="Vandamme P."/>
            <person name="Holcombe H.R."/>
            <person name="Paster B.J."/>
            <person name="Fox J.G."/>
        </authorList>
    </citation>
    <scope>NUCLEOTIDE SEQUENCE [LARGE SCALE GENOMIC DNA]</scope>
    <source>
        <strain evidence="3 4">MIT 97-6194</strain>
    </source>
</reference>
<evidence type="ECO:0000313" key="2">
    <source>
        <dbReference type="EMBL" id="MWV69999.1"/>
    </source>
</evidence>
<protein>
    <recommendedName>
        <fullName evidence="6">Outer membrane protein beta-barrel domain-containing protein</fullName>
    </recommendedName>
</protein>
<sequence>MITFKLRKLCILIFLIFTNLGADSIESNLGYFNQNLESRFYKSIESNNLNSIKLVKLDSKTDSNNNLSPTHHPINDVDSIESKDTNNTQEKVTESKTKEQLKEEKKLQKLEQKQEKVAIKAQKKQAKIDRIDKRNNRRYIVSSGPFSIPLPFFYTQFGAGFMLGSSVSSAFGQNVNATFNSSAPNFGVALGFNQQIDIWILNIGFKVQMQYEVALKGIADNTNSFQFLGIHSSLYAGIYRFVAHFDCGYEMLYYTVRARADVNDISKGYVMAKGEDDGFSVGGGIGFIISKNSAIDLSYKTLIGNNQNISYNRVMFFYEFRF</sequence>
<dbReference type="EMBL" id="QBIU01000001">
    <property type="protein sequence ID" value="MWV69999.1"/>
    <property type="molecule type" value="Genomic_DNA"/>
</dbReference>
<dbReference type="RefSeq" id="WP_034572367.1">
    <property type="nucleotide sequence ID" value="NZ_JRMP02000018.1"/>
</dbReference>
<evidence type="ECO:0000313" key="5">
    <source>
        <dbReference type="Proteomes" id="UP000477070"/>
    </source>
</evidence>
<dbReference type="Proteomes" id="UP000029714">
    <property type="component" value="Unassembled WGS sequence"/>
</dbReference>
<dbReference type="EMBL" id="JRMP02000018">
    <property type="protein sequence ID" value="TLD92701.1"/>
    <property type="molecule type" value="Genomic_DNA"/>
</dbReference>
<reference evidence="3 4" key="1">
    <citation type="journal article" date="2014" name="Genome Announc.">
        <title>Draft genome sequences of eight enterohepatic helicobacter species isolated from both laboratory and wild rodents.</title>
        <authorList>
            <person name="Sheh A."/>
            <person name="Shen Z."/>
            <person name="Fox J.G."/>
        </authorList>
    </citation>
    <scope>NUCLEOTIDE SEQUENCE [LARGE SCALE GENOMIC DNA]</scope>
    <source>
        <strain evidence="3 4">MIT 97-6194</strain>
    </source>
</reference>
<feature type="region of interest" description="Disordered" evidence="1">
    <location>
        <begin position="63"/>
        <end position="100"/>
    </location>
</feature>
<organism evidence="3 4">
    <name type="scientific">Helicobacter saguini</name>
    <dbReference type="NCBI Taxonomy" id="1548018"/>
    <lineage>
        <taxon>Bacteria</taxon>
        <taxon>Pseudomonadati</taxon>
        <taxon>Campylobacterota</taxon>
        <taxon>Epsilonproteobacteria</taxon>
        <taxon>Campylobacterales</taxon>
        <taxon>Helicobacteraceae</taxon>
        <taxon>Helicobacter</taxon>
    </lineage>
</organism>
<gene>
    <name evidence="2" type="ORF">DCO61_08305</name>
    <name evidence="3" type="ORF">LS64_009765</name>
</gene>
<proteinExistence type="predicted"/>